<reference evidence="1 2" key="1">
    <citation type="journal article" date="2012" name="J. Bacteriol.">
        <title>Complete genome sequences of Desulfosporosinus orientis DSM765T, Desulfosporosinus youngiae DSM17734T, Desulfosporosinus meridiei DSM13257T, and Desulfosporosinus acidiphilus DSM22704T.</title>
        <authorList>
            <person name="Pester M."/>
            <person name="Brambilla E."/>
            <person name="Alazard D."/>
            <person name="Rattei T."/>
            <person name="Weinmaier T."/>
            <person name="Han J."/>
            <person name="Lucas S."/>
            <person name="Lapidus A."/>
            <person name="Cheng J.F."/>
            <person name="Goodwin L."/>
            <person name="Pitluck S."/>
            <person name="Peters L."/>
            <person name="Ovchinnikova G."/>
            <person name="Teshima H."/>
            <person name="Detter J.C."/>
            <person name="Han C.S."/>
            <person name="Tapia R."/>
            <person name="Land M.L."/>
            <person name="Hauser L."/>
            <person name="Kyrpides N.C."/>
            <person name="Ivanova N.N."/>
            <person name="Pagani I."/>
            <person name="Huntmann M."/>
            <person name="Wei C.L."/>
            <person name="Davenport K.W."/>
            <person name="Daligault H."/>
            <person name="Chain P.S."/>
            <person name="Chen A."/>
            <person name="Mavromatis K."/>
            <person name="Markowitz V."/>
            <person name="Szeto E."/>
            <person name="Mikhailova N."/>
            <person name="Pati A."/>
            <person name="Wagner M."/>
            <person name="Woyke T."/>
            <person name="Ollivier B."/>
            <person name="Klenk H.P."/>
            <person name="Spring S."/>
            <person name="Loy A."/>
        </authorList>
    </citation>
    <scope>NUCLEOTIDE SEQUENCE [LARGE SCALE GENOMIC DNA]</scope>
    <source>
        <strain evidence="2">DSM 22704 / JCM 16185 / SJ4</strain>
    </source>
</reference>
<dbReference type="STRING" id="646529.Desaci_1314"/>
<sequence length="122" mass="12910">MRSKNPYSEMIKIMQDQGAKYNPFSVQLATVIATSPLTITAGELQLAGDNLLVADFLLTSYSRQINLPSPTVSGTTSDGTITSLSIPNATLNFTDGLNVGDTLAVVQVDSSTFVILARVVSV</sequence>
<dbReference type="OrthoDB" id="1908948at2"/>
<accession>I4D3G6</accession>
<dbReference type="AlphaFoldDB" id="I4D3G6"/>
<protein>
    <recommendedName>
        <fullName evidence="3">DUF2577 domain-containing protein</fullName>
    </recommendedName>
</protein>
<evidence type="ECO:0008006" key="3">
    <source>
        <dbReference type="Google" id="ProtNLM"/>
    </source>
</evidence>
<organism evidence="1 2">
    <name type="scientific">Desulfosporosinus acidiphilus (strain DSM 22704 / JCM 16185 / SJ4)</name>
    <dbReference type="NCBI Taxonomy" id="646529"/>
    <lineage>
        <taxon>Bacteria</taxon>
        <taxon>Bacillati</taxon>
        <taxon>Bacillota</taxon>
        <taxon>Clostridia</taxon>
        <taxon>Eubacteriales</taxon>
        <taxon>Desulfitobacteriaceae</taxon>
        <taxon>Desulfosporosinus</taxon>
    </lineage>
</organism>
<dbReference type="EMBL" id="CP003639">
    <property type="protein sequence ID" value="AFM40340.1"/>
    <property type="molecule type" value="Genomic_DNA"/>
</dbReference>
<dbReference type="eggNOG" id="ENOG5033ESU">
    <property type="taxonomic scope" value="Bacteria"/>
</dbReference>
<gene>
    <name evidence="1" type="ordered locus">Desaci_1314</name>
</gene>
<dbReference type="Proteomes" id="UP000002892">
    <property type="component" value="Chromosome"/>
</dbReference>
<dbReference type="RefSeq" id="WP_014826347.1">
    <property type="nucleotide sequence ID" value="NC_018068.1"/>
</dbReference>
<name>I4D3G6_DESAJ</name>
<evidence type="ECO:0000313" key="1">
    <source>
        <dbReference type="EMBL" id="AFM40340.1"/>
    </source>
</evidence>
<proteinExistence type="predicted"/>
<dbReference type="Pfam" id="PF10844">
    <property type="entry name" value="DUF2577"/>
    <property type="match status" value="1"/>
</dbReference>
<evidence type="ECO:0000313" key="2">
    <source>
        <dbReference type="Proteomes" id="UP000002892"/>
    </source>
</evidence>
<dbReference type="InterPro" id="IPR022555">
    <property type="entry name" value="DUF2577"/>
</dbReference>
<dbReference type="KEGG" id="dai:Desaci_1314"/>
<keyword evidence="2" id="KW-1185">Reference proteome</keyword>
<dbReference type="HOGENOM" id="CLU_163882_0_0_9"/>